<dbReference type="EMBL" id="CP045851">
    <property type="protein sequence ID" value="QGG97119.1"/>
    <property type="molecule type" value="Genomic_DNA"/>
</dbReference>
<gene>
    <name evidence="1" type="ORF">GH723_13640</name>
</gene>
<organism evidence="1 2">
    <name type="scientific">Actinomarinicola tropica</name>
    <dbReference type="NCBI Taxonomy" id="2789776"/>
    <lineage>
        <taxon>Bacteria</taxon>
        <taxon>Bacillati</taxon>
        <taxon>Actinomycetota</taxon>
        <taxon>Acidimicrobiia</taxon>
        <taxon>Acidimicrobiales</taxon>
        <taxon>Iamiaceae</taxon>
        <taxon>Actinomarinicola</taxon>
    </lineage>
</organism>
<dbReference type="GO" id="GO:0016787">
    <property type="term" value="F:hydrolase activity"/>
    <property type="evidence" value="ECO:0007669"/>
    <property type="project" value="UniProtKB-KW"/>
</dbReference>
<keyword evidence="1" id="KW-0378">Hydrolase</keyword>
<dbReference type="Proteomes" id="UP000334019">
    <property type="component" value="Chromosome"/>
</dbReference>
<dbReference type="InterPro" id="IPR007709">
    <property type="entry name" value="N-FG_amidohydro"/>
</dbReference>
<dbReference type="KEGG" id="atq:GH723_13640"/>
<protein>
    <submittedName>
        <fullName evidence="1">N-formylglutamate amidohydrolase</fullName>
    </submittedName>
</protein>
<reference evidence="1 2" key="1">
    <citation type="submission" date="2019-11" db="EMBL/GenBank/DDBJ databases">
        <authorList>
            <person name="He Y."/>
        </authorList>
    </citation>
    <scope>NUCLEOTIDE SEQUENCE [LARGE SCALE GENOMIC DNA]</scope>
    <source>
        <strain evidence="1 2">SCSIO 58843</strain>
    </source>
</reference>
<proteinExistence type="predicted"/>
<dbReference type="AlphaFoldDB" id="A0A5Q2RK02"/>
<dbReference type="Gene3D" id="3.40.630.40">
    <property type="entry name" value="Zn-dependent exopeptidases"/>
    <property type="match status" value="1"/>
</dbReference>
<evidence type="ECO:0000313" key="1">
    <source>
        <dbReference type="EMBL" id="QGG97119.1"/>
    </source>
</evidence>
<keyword evidence="2" id="KW-1185">Reference proteome</keyword>
<accession>A0A5Q2RK02</accession>
<dbReference type="Pfam" id="PF05013">
    <property type="entry name" value="FGase"/>
    <property type="match status" value="1"/>
</dbReference>
<evidence type="ECO:0000313" key="2">
    <source>
        <dbReference type="Proteomes" id="UP000334019"/>
    </source>
</evidence>
<dbReference type="SUPFAM" id="SSF53187">
    <property type="entry name" value="Zn-dependent exopeptidases"/>
    <property type="match status" value="1"/>
</dbReference>
<sequence>MSRQFGDDPTVVLHVPHGGLRIPADVRSAIVLDDGQLEAELAAMTDRHTDHLAVSACERSATSTVVVANELSRLVVDPERFVDERESMAEIGMGRVYLATSTLDVLRHPDPQRDADLVRRYFEPYETAVARAVDVVLDANGHATILDIHSYPRDPLPYERDHGAERPGICLGTDGVHTPRSLLDAAREVFDGVPGGVALDTPFAGTYVPGDHYGTNTAVRSLMVEIRRDLYMDETTLELHGGADDVTARLAALIDRS</sequence>
<name>A0A5Q2RK02_9ACTN</name>